<dbReference type="RefSeq" id="WP_068850234.1">
    <property type="nucleotide sequence ID" value="NZ_LYDR01000143.1"/>
</dbReference>
<comment type="caution">
    <text evidence="2">The sequence shown here is derived from an EMBL/GenBank/DDBJ whole genome shotgun (WGS) entry which is preliminary data.</text>
</comment>
<feature type="compositionally biased region" description="Basic and acidic residues" evidence="1">
    <location>
        <begin position="61"/>
        <end position="111"/>
    </location>
</feature>
<keyword evidence="3" id="KW-1185">Reference proteome</keyword>
<dbReference type="Proteomes" id="UP000094828">
    <property type="component" value="Unassembled WGS sequence"/>
</dbReference>
<dbReference type="EMBL" id="LYDR01000143">
    <property type="protein sequence ID" value="ODA29167.1"/>
    <property type="molecule type" value="Genomic_DNA"/>
</dbReference>
<evidence type="ECO:0000313" key="2">
    <source>
        <dbReference type="EMBL" id="ODA29167.1"/>
    </source>
</evidence>
<evidence type="ECO:0000256" key="1">
    <source>
        <dbReference type="SAM" id="MobiDB-lite"/>
    </source>
</evidence>
<feature type="region of interest" description="Disordered" evidence="1">
    <location>
        <begin position="45"/>
        <end position="111"/>
    </location>
</feature>
<proteinExistence type="predicted"/>
<name>A0A1C3E7D4_9PLAN</name>
<sequence>MRKSTWLRMVAVPVLVVAAAGVVSVTKSAFSRTAVAEAGVNEEIKGEGRGGTRGDLQGDFGDIKGEGRGGKRGDLQGDFSEIKGENGGGRRGDALVDPELIKGERGGGRGD</sequence>
<accession>A0A1C3E7D4</accession>
<evidence type="ECO:0000313" key="3">
    <source>
        <dbReference type="Proteomes" id="UP000094828"/>
    </source>
</evidence>
<gene>
    <name evidence="2" type="ORF">A6X21_09545</name>
</gene>
<dbReference type="AlphaFoldDB" id="A0A1C3E7D4"/>
<organism evidence="2 3">
    <name type="scientific">Planctopirus hydrillae</name>
    <dbReference type="NCBI Taxonomy" id="1841610"/>
    <lineage>
        <taxon>Bacteria</taxon>
        <taxon>Pseudomonadati</taxon>
        <taxon>Planctomycetota</taxon>
        <taxon>Planctomycetia</taxon>
        <taxon>Planctomycetales</taxon>
        <taxon>Planctomycetaceae</taxon>
        <taxon>Planctopirus</taxon>
    </lineage>
</organism>
<protein>
    <submittedName>
        <fullName evidence="2">Uncharacterized protein</fullName>
    </submittedName>
</protein>
<reference evidence="2 3" key="1">
    <citation type="submission" date="2016-05" db="EMBL/GenBank/DDBJ databases">
        <title>Genomic and physiological characterization of Planctopirus sp. isolated from fresh water lake.</title>
        <authorList>
            <person name="Subhash Y."/>
            <person name="Ramana C."/>
        </authorList>
    </citation>
    <scope>NUCLEOTIDE SEQUENCE [LARGE SCALE GENOMIC DNA]</scope>
    <source>
        <strain evidence="2 3">JC280</strain>
    </source>
</reference>